<dbReference type="SUPFAM" id="SSF49265">
    <property type="entry name" value="Fibronectin type III"/>
    <property type="match status" value="11"/>
</dbReference>
<dbReference type="GO" id="GO:0005198">
    <property type="term" value="F:structural molecule activity"/>
    <property type="evidence" value="ECO:0007669"/>
    <property type="project" value="UniProtKB-ARBA"/>
</dbReference>
<keyword evidence="13" id="KW-0418">Kinase</keyword>
<comment type="subcellular location">
    <subcellularLocation>
        <location evidence="3">Cytoplasm</location>
        <location evidence="3">Myofibril</location>
        <location evidence="3">Sarcomere</location>
    </subcellularLocation>
    <subcellularLocation>
        <location evidence="2">Nucleus</location>
    </subcellularLocation>
</comment>
<dbReference type="FunFam" id="2.60.40.10:FF:000050">
    <property type="entry name" value="Titin isoform B"/>
    <property type="match status" value="15"/>
</dbReference>
<dbReference type="SMART" id="SM00409">
    <property type="entry name" value="IG"/>
    <property type="match status" value="54"/>
</dbReference>
<keyword evidence="18 25" id="KW-0175">Coiled coil</keyword>
<feature type="domain" description="Fibronectin type-III" evidence="28">
    <location>
        <begin position="6319"/>
        <end position="6416"/>
    </location>
</feature>
<feature type="domain" description="Ig-like" evidence="27">
    <location>
        <begin position="4585"/>
        <end position="4654"/>
    </location>
</feature>
<feature type="domain" description="Fibronectin type-III" evidence="28">
    <location>
        <begin position="7238"/>
        <end position="7330"/>
    </location>
</feature>
<comment type="catalytic activity">
    <reaction evidence="23">
        <text>L-seryl-[protein] + ATP = O-phospho-L-seryl-[protein] + ADP + H(+)</text>
        <dbReference type="Rhea" id="RHEA:17989"/>
        <dbReference type="Rhea" id="RHEA-COMP:9863"/>
        <dbReference type="Rhea" id="RHEA-COMP:11604"/>
        <dbReference type="ChEBI" id="CHEBI:15378"/>
        <dbReference type="ChEBI" id="CHEBI:29999"/>
        <dbReference type="ChEBI" id="CHEBI:30616"/>
        <dbReference type="ChEBI" id="CHEBI:83421"/>
        <dbReference type="ChEBI" id="CHEBI:456216"/>
        <dbReference type="EC" id="2.7.11.1"/>
    </reaction>
</comment>
<dbReference type="GO" id="GO:0030018">
    <property type="term" value="C:Z disc"/>
    <property type="evidence" value="ECO:0007669"/>
    <property type="project" value="UniProtKB-ARBA"/>
</dbReference>
<keyword evidence="11" id="KW-0677">Repeat</keyword>
<dbReference type="InterPro" id="IPR036179">
    <property type="entry name" value="Ig-like_dom_sf"/>
</dbReference>
<dbReference type="FunFam" id="2.60.40.10:FF:000034">
    <property type="entry name" value="Titin isoform A"/>
    <property type="match status" value="2"/>
</dbReference>
<evidence type="ECO:0000256" key="24">
    <source>
        <dbReference type="ARBA" id="ARBA00073138"/>
    </source>
</evidence>
<dbReference type="Proteomes" id="UP000646548">
    <property type="component" value="Unassembled WGS sequence"/>
</dbReference>
<dbReference type="FunFam" id="2.60.40.10:FF:001272">
    <property type="entry name" value="titin isoform X1"/>
    <property type="match status" value="1"/>
</dbReference>
<keyword evidence="15" id="KW-0067">ATP-binding</keyword>
<feature type="domain" description="Fibronectin type-III" evidence="28">
    <location>
        <begin position="6615"/>
        <end position="6710"/>
    </location>
</feature>
<evidence type="ECO:0000256" key="26">
    <source>
        <dbReference type="SAM" id="MobiDB-lite"/>
    </source>
</evidence>
<dbReference type="Pfam" id="PF00041">
    <property type="entry name" value="fn3"/>
    <property type="match status" value="21"/>
</dbReference>
<feature type="domain" description="Ig-like" evidence="27">
    <location>
        <begin position="6714"/>
        <end position="6836"/>
    </location>
</feature>
<feature type="compositionally biased region" description="Low complexity" evidence="26">
    <location>
        <begin position="772"/>
        <end position="796"/>
    </location>
</feature>
<dbReference type="InterPro" id="IPR007110">
    <property type="entry name" value="Ig-like_dom"/>
</dbReference>
<feature type="domain" description="Fibronectin type-III" evidence="28">
    <location>
        <begin position="7336"/>
        <end position="7430"/>
    </location>
</feature>
<keyword evidence="19" id="KW-1015">Disulfide bond</keyword>
<dbReference type="FunFam" id="2.60.40.10:FF:000032">
    <property type="entry name" value="palladin isoform X1"/>
    <property type="match status" value="1"/>
</dbReference>
<feature type="domain" description="Fibronectin type-III" evidence="28">
    <location>
        <begin position="7747"/>
        <end position="7788"/>
    </location>
</feature>
<dbReference type="FunFam" id="2.60.40.10:FF:001344">
    <property type="entry name" value="titin isoform X1"/>
    <property type="match status" value="1"/>
</dbReference>
<keyword evidence="14" id="KW-0106">Calcium</keyword>
<feature type="coiled-coil region" evidence="25">
    <location>
        <begin position="1382"/>
        <end position="1416"/>
    </location>
</feature>
<dbReference type="PRINTS" id="PR00014">
    <property type="entry name" value="FNTYPEIII"/>
</dbReference>
<dbReference type="FunFam" id="2.60.40.10:FF:001434">
    <property type="entry name" value="titin isoform X1"/>
    <property type="match status" value="1"/>
</dbReference>
<evidence type="ECO:0000256" key="7">
    <source>
        <dbReference type="ARBA" id="ARBA00022527"/>
    </source>
</evidence>
<dbReference type="Pfam" id="PF07679">
    <property type="entry name" value="I-set"/>
    <property type="match status" value="50"/>
</dbReference>
<dbReference type="GO" id="GO:0055013">
    <property type="term" value="P:cardiac muscle cell development"/>
    <property type="evidence" value="ECO:0007669"/>
    <property type="project" value="UniProtKB-ARBA"/>
</dbReference>
<feature type="non-terminal residue" evidence="29">
    <location>
        <position position="7788"/>
    </location>
</feature>
<feature type="domain" description="Ig-like" evidence="27">
    <location>
        <begin position="4855"/>
        <end position="4927"/>
    </location>
</feature>
<dbReference type="FunFam" id="2.60.40.10:FF:000022">
    <property type="entry name" value="Cardiac titin"/>
    <property type="match status" value="3"/>
</dbReference>
<feature type="domain" description="Ig-like" evidence="27">
    <location>
        <begin position="6"/>
        <end position="98"/>
    </location>
</feature>
<evidence type="ECO:0000256" key="20">
    <source>
        <dbReference type="ARBA" id="ARBA00023242"/>
    </source>
</evidence>
<dbReference type="PANTHER" id="PTHR13817">
    <property type="entry name" value="TITIN"/>
    <property type="match status" value="1"/>
</dbReference>
<feature type="domain" description="Ig-like" evidence="27">
    <location>
        <begin position="1200"/>
        <end position="1287"/>
    </location>
</feature>
<feature type="domain" description="Ig-like" evidence="27">
    <location>
        <begin position="2802"/>
        <end position="2890"/>
    </location>
</feature>
<dbReference type="SUPFAM" id="SSF48726">
    <property type="entry name" value="Immunoglobulin"/>
    <property type="match status" value="54"/>
</dbReference>
<evidence type="ECO:0000256" key="10">
    <source>
        <dbReference type="ARBA" id="ARBA00022723"/>
    </source>
</evidence>
<name>A0A834BYM8_ORYME</name>
<dbReference type="PANTHER" id="PTHR13817:SF151">
    <property type="entry name" value="TITIN"/>
    <property type="match status" value="1"/>
</dbReference>
<feature type="domain" description="Ig-like" evidence="27">
    <location>
        <begin position="2593"/>
        <end position="2681"/>
    </location>
</feature>
<dbReference type="FunFam" id="2.60.40.10:FF:000160">
    <property type="entry name" value="Titin a"/>
    <property type="match status" value="1"/>
</dbReference>
<feature type="domain" description="Fibronectin type-III" evidence="28">
    <location>
        <begin position="7540"/>
        <end position="7635"/>
    </location>
</feature>
<accession>A0A834BYM8</accession>
<evidence type="ECO:0000256" key="21">
    <source>
        <dbReference type="ARBA" id="ARBA00023319"/>
    </source>
</evidence>
<evidence type="ECO:0000256" key="23">
    <source>
        <dbReference type="ARBA" id="ARBA00048679"/>
    </source>
</evidence>
<dbReference type="GO" id="GO:0005634">
    <property type="term" value="C:nucleus"/>
    <property type="evidence" value="ECO:0007669"/>
    <property type="project" value="UniProtKB-SubCell"/>
</dbReference>
<evidence type="ECO:0000256" key="8">
    <source>
        <dbReference type="ARBA" id="ARBA00022553"/>
    </source>
</evidence>
<dbReference type="GO" id="GO:0007517">
    <property type="term" value="P:muscle organ development"/>
    <property type="evidence" value="ECO:0007669"/>
    <property type="project" value="UniProtKB-ARBA"/>
</dbReference>
<evidence type="ECO:0000256" key="11">
    <source>
        <dbReference type="ARBA" id="ARBA00022737"/>
    </source>
</evidence>
<dbReference type="FunFam" id="2.60.40.10:FF:000031">
    <property type="entry name" value="Myosin-binding protein C, slow type"/>
    <property type="match status" value="1"/>
</dbReference>
<dbReference type="InterPro" id="IPR036116">
    <property type="entry name" value="FN3_sf"/>
</dbReference>
<feature type="domain" description="Ig-like" evidence="27">
    <location>
        <begin position="4492"/>
        <end position="4584"/>
    </location>
</feature>
<dbReference type="GO" id="GO:0005524">
    <property type="term" value="F:ATP binding"/>
    <property type="evidence" value="ECO:0007669"/>
    <property type="project" value="UniProtKB-KW"/>
</dbReference>
<feature type="domain" description="Ig-like" evidence="27">
    <location>
        <begin position="1061"/>
        <end position="1151"/>
    </location>
</feature>
<feature type="domain" description="Fibronectin type-III" evidence="28">
    <location>
        <begin position="6944"/>
        <end position="7038"/>
    </location>
</feature>
<feature type="domain" description="Fibronectin type-III" evidence="28">
    <location>
        <begin position="6218"/>
        <end position="6312"/>
    </location>
</feature>
<comment type="similarity">
    <text evidence="4">Belongs to the protein kinase superfamily. CAMK Ser/Thr protein kinase family.</text>
</comment>
<feature type="domain" description="Fibronectin type-III" evidence="28">
    <location>
        <begin position="6018"/>
        <end position="6112"/>
    </location>
</feature>
<feature type="domain" description="Ig-like" evidence="27">
    <location>
        <begin position="7434"/>
        <end position="7533"/>
    </location>
</feature>
<evidence type="ECO:0000256" key="2">
    <source>
        <dbReference type="ARBA" id="ARBA00004123"/>
    </source>
</evidence>
<dbReference type="EC" id="2.7.11.1" evidence="5"/>
<feature type="domain" description="Ig-like" evidence="27">
    <location>
        <begin position="664"/>
        <end position="748"/>
    </location>
</feature>
<feature type="domain" description="Ig-like" evidence="27">
    <location>
        <begin position="1966"/>
        <end position="2056"/>
    </location>
</feature>
<feature type="region of interest" description="Disordered" evidence="26">
    <location>
        <begin position="297"/>
        <end position="319"/>
    </location>
</feature>
<feature type="domain" description="Ig-like" evidence="27">
    <location>
        <begin position="343"/>
        <end position="427"/>
    </location>
</feature>
<dbReference type="EMBL" id="WKFB01000465">
    <property type="protein sequence ID" value="KAF6722218.1"/>
    <property type="molecule type" value="Genomic_DNA"/>
</dbReference>
<dbReference type="FunFam" id="2.60.40.10:FF:001382">
    <property type="entry name" value="titin isoform X1"/>
    <property type="match status" value="1"/>
</dbReference>
<dbReference type="FunFam" id="2.60.40.10:FF:000056">
    <property type="entry name" value="twitchin isoform X4"/>
    <property type="match status" value="1"/>
</dbReference>
<feature type="domain" description="Fibronectin type-III" evidence="28">
    <location>
        <begin position="7041"/>
        <end position="7137"/>
    </location>
</feature>
<feature type="domain" description="Ig-like" evidence="27">
    <location>
        <begin position="815"/>
        <end position="904"/>
    </location>
</feature>
<dbReference type="InterPro" id="IPR013151">
    <property type="entry name" value="Immunoglobulin_dom"/>
</dbReference>
<evidence type="ECO:0000256" key="1">
    <source>
        <dbReference type="ARBA" id="ARBA00001946"/>
    </source>
</evidence>
<dbReference type="InterPro" id="IPR013783">
    <property type="entry name" value="Ig-like_fold"/>
</dbReference>
<dbReference type="FunFam" id="2.60.40.10:FF:000107">
    <property type="entry name" value="Myosin, light chain kinase a"/>
    <property type="match status" value="1"/>
</dbReference>
<dbReference type="InterPro" id="IPR003599">
    <property type="entry name" value="Ig_sub"/>
</dbReference>
<feature type="domain" description="Ig-like" evidence="27">
    <location>
        <begin position="914"/>
        <end position="1004"/>
    </location>
</feature>
<dbReference type="FunFam" id="2.60.40.10:FF:001459">
    <property type="entry name" value="Titin a"/>
    <property type="match status" value="1"/>
</dbReference>
<dbReference type="GO" id="GO:0004674">
    <property type="term" value="F:protein serine/threonine kinase activity"/>
    <property type="evidence" value="ECO:0007669"/>
    <property type="project" value="UniProtKB-KW"/>
</dbReference>
<feature type="domain" description="Ig-like" evidence="27">
    <location>
        <begin position="3101"/>
        <end position="3202"/>
    </location>
</feature>
<keyword evidence="6" id="KW-0963">Cytoplasm</keyword>
<dbReference type="FunFam" id="2.60.40.10:FF:000659">
    <property type="entry name" value="titin isoform X1"/>
    <property type="match status" value="1"/>
</dbReference>
<feature type="domain" description="Fibronectin type-III" evidence="28">
    <location>
        <begin position="5917"/>
        <end position="6012"/>
    </location>
</feature>
<evidence type="ECO:0000256" key="17">
    <source>
        <dbReference type="ARBA" id="ARBA00022860"/>
    </source>
</evidence>
<keyword evidence="17" id="KW-0112">Calmodulin-binding</keyword>
<evidence type="ECO:0000256" key="14">
    <source>
        <dbReference type="ARBA" id="ARBA00022837"/>
    </source>
</evidence>
<evidence type="ECO:0000259" key="27">
    <source>
        <dbReference type="PROSITE" id="PS50835"/>
    </source>
</evidence>
<dbReference type="FunFam" id="2.60.40.10:FF:000779">
    <property type="entry name" value="Titin b"/>
    <property type="match status" value="1"/>
</dbReference>
<dbReference type="FunFam" id="2.60.40.10:FF:000476">
    <property type="entry name" value="titin isoform X1"/>
    <property type="match status" value="1"/>
</dbReference>
<evidence type="ECO:0000256" key="25">
    <source>
        <dbReference type="SAM" id="Coils"/>
    </source>
</evidence>
<feature type="domain" description="Ig-like" evidence="27">
    <location>
        <begin position="4315"/>
        <end position="4390"/>
    </location>
</feature>
<dbReference type="InterPro" id="IPR003598">
    <property type="entry name" value="Ig_sub2"/>
</dbReference>
<feature type="domain" description="Ig-like" evidence="27">
    <location>
        <begin position="4765"/>
        <end position="4852"/>
    </location>
</feature>
<evidence type="ECO:0000256" key="19">
    <source>
        <dbReference type="ARBA" id="ARBA00023157"/>
    </source>
</evidence>
<keyword evidence="7" id="KW-0723">Serine/threonine-protein kinase</keyword>
<dbReference type="FunFam" id="2.60.40.10:FF:001200">
    <property type="entry name" value="Titin a"/>
    <property type="match status" value="1"/>
</dbReference>
<evidence type="ECO:0000256" key="18">
    <source>
        <dbReference type="ARBA" id="ARBA00023054"/>
    </source>
</evidence>
<dbReference type="FunFam" id="2.60.40.10:FF:000148">
    <property type="entry name" value="titin isoform X1"/>
    <property type="match status" value="5"/>
</dbReference>
<feature type="domain" description="Fibronectin type-III" evidence="28">
    <location>
        <begin position="5622"/>
        <end position="5716"/>
    </location>
</feature>
<keyword evidence="20" id="KW-0539">Nucleus</keyword>
<dbReference type="CDD" id="cd00096">
    <property type="entry name" value="Ig"/>
    <property type="match status" value="5"/>
</dbReference>
<feature type="domain" description="Ig-like" evidence="27">
    <location>
        <begin position="2694"/>
        <end position="2782"/>
    </location>
</feature>
<feature type="domain" description="Ig-like" evidence="27">
    <location>
        <begin position="7140"/>
        <end position="7231"/>
    </location>
</feature>
<dbReference type="FunFam" id="2.60.40.10:FF:000714">
    <property type="entry name" value="Titin novex-3"/>
    <property type="match status" value="2"/>
</dbReference>
<keyword evidence="9" id="KW-0808">Transferase</keyword>
<feature type="domain" description="Ig-like" evidence="27">
    <location>
        <begin position="3694"/>
        <end position="3777"/>
    </location>
</feature>
<evidence type="ECO:0000259" key="28">
    <source>
        <dbReference type="PROSITE" id="PS50853"/>
    </source>
</evidence>
<evidence type="ECO:0000313" key="29">
    <source>
        <dbReference type="EMBL" id="KAF6722218.1"/>
    </source>
</evidence>
<feature type="domain" description="Ig-like" evidence="27">
    <location>
        <begin position="2898"/>
        <end position="2987"/>
    </location>
</feature>
<reference evidence="29" key="1">
    <citation type="journal article" name="BMC Genomics">
        <title>Long-read sequencing and de novo genome assembly of marine medaka (Oryzias melastigma).</title>
        <authorList>
            <person name="Liang P."/>
            <person name="Saqib H.S.A."/>
            <person name="Ni X."/>
            <person name="Shen Y."/>
        </authorList>
    </citation>
    <scope>NUCLEOTIDE SEQUENCE</scope>
    <source>
        <strain evidence="29">Bigg-433</strain>
    </source>
</reference>
<feature type="domain" description="Ig-like" evidence="27">
    <location>
        <begin position="3422"/>
        <end position="3507"/>
    </location>
</feature>
<dbReference type="GO" id="GO:0005516">
    <property type="term" value="F:calmodulin binding"/>
    <property type="evidence" value="ECO:0007669"/>
    <property type="project" value="UniProtKB-KW"/>
</dbReference>
<evidence type="ECO:0000256" key="22">
    <source>
        <dbReference type="ARBA" id="ARBA00047899"/>
    </source>
</evidence>
<evidence type="ECO:0000256" key="9">
    <source>
        <dbReference type="ARBA" id="ARBA00022679"/>
    </source>
</evidence>
<dbReference type="FunFam" id="2.60.40.10:FF:000629">
    <property type="entry name" value="Titin b"/>
    <property type="match status" value="1"/>
</dbReference>
<dbReference type="FunFam" id="2.60.40.10:FF:000981">
    <property type="entry name" value="Titin a"/>
    <property type="match status" value="1"/>
</dbReference>
<feature type="domain" description="Ig-like" evidence="27">
    <location>
        <begin position="4403"/>
        <end position="4489"/>
    </location>
</feature>
<dbReference type="Pfam" id="PF00047">
    <property type="entry name" value="ig"/>
    <property type="match status" value="1"/>
</dbReference>
<feature type="domain" description="Ig-like" evidence="27">
    <location>
        <begin position="2408"/>
        <end position="2484"/>
    </location>
</feature>
<dbReference type="SMART" id="SM00060">
    <property type="entry name" value="FN3"/>
    <property type="match status" value="20"/>
</dbReference>
<feature type="domain" description="Ig-like" evidence="27">
    <location>
        <begin position="2995"/>
        <end position="3083"/>
    </location>
</feature>
<feature type="domain" description="Ig-like" evidence="27">
    <location>
        <begin position="1431"/>
        <end position="1520"/>
    </location>
</feature>
<evidence type="ECO:0000256" key="6">
    <source>
        <dbReference type="ARBA" id="ARBA00022490"/>
    </source>
</evidence>
<organism evidence="29 30">
    <name type="scientific">Oryzias melastigma</name>
    <name type="common">Marine medaka</name>
    <dbReference type="NCBI Taxonomy" id="30732"/>
    <lineage>
        <taxon>Eukaryota</taxon>
        <taxon>Metazoa</taxon>
        <taxon>Chordata</taxon>
        <taxon>Craniata</taxon>
        <taxon>Vertebrata</taxon>
        <taxon>Euteleostomi</taxon>
        <taxon>Actinopterygii</taxon>
        <taxon>Neopterygii</taxon>
        <taxon>Teleostei</taxon>
        <taxon>Neoteleostei</taxon>
        <taxon>Acanthomorphata</taxon>
        <taxon>Ovalentaria</taxon>
        <taxon>Atherinomorphae</taxon>
        <taxon>Beloniformes</taxon>
        <taxon>Adrianichthyidae</taxon>
        <taxon>Oryziinae</taxon>
        <taxon>Oryzias</taxon>
    </lineage>
</organism>
<dbReference type="FunFam" id="2.60.40.10:FF:000147">
    <property type="entry name" value="Myosin light chain kinase"/>
    <property type="match status" value="1"/>
</dbReference>
<dbReference type="FunFam" id="2.60.40.10:FF:000864">
    <property type="entry name" value="Titin b"/>
    <property type="match status" value="1"/>
</dbReference>
<dbReference type="FunFam" id="2.60.40.10:FF:000012">
    <property type="entry name" value="titin isoform X1"/>
    <property type="match status" value="3"/>
</dbReference>
<dbReference type="GO" id="GO:0046872">
    <property type="term" value="F:metal ion binding"/>
    <property type="evidence" value="ECO:0007669"/>
    <property type="project" value="UniProtKB-KW"/>
</dbReference>
<dbReference type="InterPro" id="IPR050964">
    <property type="entry name" value="Striated_Muscle_Regulatory"/>
</dbReference>
<keyword evidence="16" id="KW-0460">Magnesium</keyword>
<feature type="domain" description="Fibronectin type-III" evidence="28">
    <location>
        <begin position="7641"/>
        <end position="7741"/>
    </location>
</feature>
<dbReference type="FunFam" id="2.60.40.10:FF:000697">
    <property type="entry name" value="titin isoform X1"/>
    <property type="match status" value="1"/>
</dbReference>
<evidence type="ECO:0000256" key="15">
    <source>
        <dbReference type="ARBA" id="ARBA00022840"/>
    </source>
</evidence>
<evidence type="ECO:0000256" key="4">
    <source>
        <dbReference type="ARBA" id="ARBA00006692"/>
    </source>
</evidence>
<dbReference type="FunFam" id="2.60.40.10:FF:000811">
    <property type="entry name" value="Titin a"/>
    <property type="match status" value="1"/>
</dbReference>
<feature type="domain" description="Ig-like" evidence="27">
    <location>
        <begin position="5720"/>
        <end position="5811"/>
    </location>
</feature>
<feature type="domain" description="Fibronectin type-III" evidence="28">
    <location>
        <begin position="6115"/>
        <end position="6212"/>
    </location>
</feature>
<dbReference type="FunFam" id="2.60.40.10:FF:001350">
    <property type="entry name" value="titin isoform X1"/>
    <property type="match status" value="1"/>
</dbReference>
<feature type="domain" description="Ig-like" evidence="27">
    <location>
        <begin position="3308"/>
        <end position="3380"/>
    </location>
</feature>
<dbReference type="Gene3D" id="2.60.40.10">
    <property type="entry name" value="Immunoglobulins"/>
    <property type="match status" value="75"/>
</dbReference>
<feature type="region of interest" description="Disordered" evidence="26">
    <location>
        <begin position="753"/>
        <end position="805"/>
    </location>
</feature>
<dbReference type="PROSITE" id="PS50853">
    <property type="entry name" value="FN3"/>
    <property type="match status" value="21"/>
</dbReference>
<feature type="domain" description="Ig-like" evidence="27">
    <location>
        <begin position="104"/>
        <end position="192"/>
    </location>
</feature>
<feature type="domain" description="Fibronectin type-III" evidence="28">
    <location>
        <begin position="5222"/>
        <end position="5319"/>
    </location>
</feature>
<dbReference type="PROSITE" id="PS50835">
    <property type="entry name" value="IG_LIKE"/>
    <property type="match status" value="36"/>
</dbReference>
<dbReference type="FunFam" id="2.60.40.10:FF:000127">
    <property type="entry name" value="titin isoform X1"/>
    <property type="match status" value="2"/>
</dbReference>
<comment type="caution">
    <text evidence="29">The sequence shown here is derived from an EMBL/GenBank/DDBJ whole genome shotgun (WGS) entry which is preliminary data.</text>
</comment>
<feature type="region of interest" description="Disordered" evidence="26">
    <location>
        <begin position="200"/>
        <end position="248"/>
    </location>
</feature>
<evidence type="ECO:0000313" key="30">
    <source>
        <dbReference type="Proteomes" id="UP000646548"/>
    </source>
</evidence>
<dbReference type="GO" id="GO:0045214">
    <property type="term" value="P:sarcomere organization"/>
    <property type="evidence" value="ECO:0007669"/>
    <property type="project" value="TreeGrafter"/>
</dbReference>
<feature type="domain" description="Ig-like" evidence="27">
    <location>
        <begin position="4041"/>
        <end position="4133"/>
    </location>
</feature>
<feature type="compositionally biased region" description="Basic and acidic residues" evidence="26">
    <location>
        <begin position="212"/>
        <end position="221"/>
    </location>
</feature>
<feature type="domain" description="Ig-like" evidence="27">
    <location>
        <begin position="4671"/>
        <end position="4760"/>
    </location>
</feature>
<keyword evidence="10" id="KW-0479">Metal-binding</keyword>
<dbReference type="FunFam" id="2.60.40.10:FF:000003">
    <property type="entry name" value="Titin isoform E"/>
    <property type="match status" value="2"/>
</dbReference>
<comment type="catalytic activity">
    <reaction evidence="22">
        <text>L-threonyl-[protein] + ATP = O-phospho-L-threonyl-[protein] + ADP + H(+)</text>
        <dbReference type="Rhea" id="RHEA:46608"/>
        <dbReference type="Rhea" id="RHEA-COMP:11060"/>
        <dbReference type="Rhea" id="RHEA-COMP:11605"/>
        <dbReference type="ChEBI" id="CHEBI:15378"/>
        <dbReference type="ChEBI" id="CHEBI:30013"/>
        <dbReference type="ChEBI" id="CHEBI:30616"/>
        <dbReference type="ChEBI" id="CHEBI:61977"/>
        <dbReference type="ChEBI" id="CHEBI:456216"/>
        <dbReference type="EC" id="2.7.11.1"/>
    </reaction>
</comment>
<dbReference type="GO" id="GO:0060298">
    <property type="term" value="P:positive regulation of sarcomere organization"/>
    <property type="evidence" value="ECO:0007669"/>
    <property type="project" value="UniProtKB-ARBA"/>
</dbReference>
<dbReference type="FunFam" id="2.60.40.10:FF:000425">
    <property type="entry name" value="Myosin light chain kinase"/>
    <property type="match status" value="1"/>
</dbReference>
<keyword evidence="21" id="KW-0393">Immunoglobulin domain</keyword>
<dbReference type="GO" id="GO:0045989">
    <property type="term" value="P:positive regulation of striated muscle contraction"/>
    <property type="evidence" value="ECO:0007669"/>
    <property type="project" value="UniProtKB-ARBA"/>
</dbReference>
<evidence type="ECO:0000256" key="16">
    <source>
        <dbReference type="ARBA" id="ARBA00022842"/>
    </source>
</evidence>
<dbReference type="FunFam" id="2.60.40.10:FF:001213">
    <property type="entry name" value="titin isoform X1"/>
    <property type="match status" value="2"/>
</dbReference>
<dbReference type="FunFam" id="2.60.40.10:FF:000002">
    <property type="entry name" value="Titin a"/>
    <property type="match status" value="2"/>
</dbReference>
<feature type="domain" description="Ig-like" evidence="27">
    <location>
        <begin position="1525"/>
        <end position="1616"/>
    </location>
</feature>
<feature type="domain" description="Ig-like" evidence="27">
    <location>
        <begin position="1619"/>
        <end position="1707"/>
    </location>
</feature>
<dbReference type="FunFam" id="2.60.40.10:FF:001430">
    <property type="entry name" value="titin isoform X1"/>
    <property type="match status" value="1"/>
</dbReference>
<dbReference type="SMART" id="SM00408">
    <property type="entry name" value="IGc2"/>
    <property type="match status" value="36"/>
</dbReference>
<feature type="domain" description="Ig-like" evidence="27">
    <location>
        <begin position="477"/>
        <end position="567"/>
    </location>
</feature>
<feature type="domain" description="Fibronectin type-III" evidence="28">
    <location>
        <begin position="6843"/>
        <end position="6938"/>
    </location>
</feature>
<feature type="domain" description="Fibronectin type-III" evidence="28">
    <location>
        <begin position="5125"/>
        <end position="5218"/>
    </location>
</feature>
<dbReference type="FunFam" id="2.60.40.10:FF:000214">
    <property type="entry name" value="titin isoform X1"/>
    <property type="match status" value="2"/>
</dbReference>
<comment type="cofactor">
    <cofactor evidence="1">
        <name>Mg(2+)</name>
        <dbReference type="ChEBI" id="CHEBI:18420"/>
    </cofactor>
</comment>
<dbReference type="FunFam" id="2.60.40.10:FF:000833">
    <property type="entry name" value="Titin b"/>
    <property type="match status" value="1"/>
</dbReference>
<dbReference type="GO" id="GO:0003007">
    <property type="term" value="P:heart morphogenesis"/>
    <property type="evidence" value="ECO:0007669"/>
    <property type="project" value="UniProtKB-ARBA"/>
</dbReference>
<dbReference type="InterPro" id="IPR003961">
    <property type="entry name" value="FN3_dom"/>
</dbReference>
<keyword evidence="12" id="KW-0547">Nucleotide-binding</keyword>
<dbReference type="InterPro" id="IPR013098">
    <property type="entry name" value="Ig_I-set"/>
</dbReference>
<protein>
    <recommendedName>
        <fullName evidence="24">Titin</fullName>
        <ecNumber evidence="5">2.7.11.1</ecNumber>
    </recommendedName>
</protein>
<evidence type="ECO:0000256" key="3">
    <source>
        <dbReference type="ARBA" id="ARBA00004204"/>
    </source>
</evidence>
<sequence>MSTQAPTFIQPLQSVVALEGSAAMFQAQVSGSPVPEVSWFRDGQVLSAAALPGVQISFSDGRAVLRIPAVTAAHSGRFSVRATNGAGQATSTAELLVTAETVPPNFLQRLQSSTVRQGSQVKLNVRVSGIPSPGVKFYREGAEIQSSTDFKILQEGDLYTLLIAEAFPEDSGTYSVIATNSGGRVTCTAELLVQGEEAVPAKKTKTTPQVRQPREEKKMEGVETPPLLGHKTPPRVPPKPASKSPTQPLLVPKMAGGRQQSPSPVRHVKAPTPTPVRWEQLLIFQFWPVKSPITTRKQPAAADVRPPWKRAGDADVPEQPITGAKEVGREEATPAAVGPMVPPTVVSVLRNTNVTEGESVTLECQITGHPTPIIMWFREDYKFESSTDFQMSYDNGFARLVIREAFAEDSGRFTCTATNAAGTVNTSCYLLVQVSEEIESRQEPGEDAETLEKMAGEAKEDTMSQVSEADSTAAAAPFFTKRPTIQKLIEGGSVVFGCQVGGSPKPQVIWKKSGVPLTTGYRYKIAHKKETGECWLEISMTFADDAGEYSVFAKNQLGEVSASTSLLEEEDYEAYMKKQEATFKTEVTAFVQEPKVGDIPPFPVPSMEQMTATVISGQEFHLSGAEQRTIQEIEINIMKITYREIVTEDGELMVTAAPTEAVPPDFNTPVKNYRIMEGMGVTFHCKMAGMPLPKIAWFKDGQRIRHGDKYQIEVLEDGRASLRLPVVRPEDEGVYTAFASNVKGNTVSSGKLYVEPSGMATPQRYTPQQVQRFRSTSPRSLSRSPGRSPSRSPGRSPARRLDETDEAQLERLYKPVFVMKPSSCKCSEGQTARFDLKVIGRPMPDTYWFHNGQQVVSDYTHKIVVKEDGTQSLIIVPAMPQDSGEWTVIAQNRAGRSSISITLTVDAKETLVRPQFTEKLRNISVKQGTLVELAVKAIGNPLPDIVWLKNSDIITAHKHPNIKIEGTKGAAKFQIPSTTGSDSAWYTATAINKAGRDTTRCRVNVEVDYEEPEPERKLIIPKGTYKAKEITPPEVEPLHLRYGQEQWEEGDLYDKEKQQKPQFKKKLTSVRMKCFGPAHFECRLTPIGDPTMVVEWLHDGKPLAAANRLRMVNEFGYCSLDYEVAYARDSGVITCRATNKFGVDQTSATLIVKDEKGLVEETQLPEGRKGAHRIDEMERLANEGGPYGVTAEEQTEKLKPEIVLLPEPLRVMEGDTARFRCRVTGYPPPKVNWYLNGQLIRKSKRYRLSYDGIYYLEITDVKSYDSGEVKVVADNNLGSAEHTVKLEIQQKEDFRSHLRRAAEAPYEAGKTQFEVVKAEKAPEDAQQKEVIKLKKAQRIVHEKAIEESEELRSKFKRRTEEGYYESITAVELKSRRRDDSYEDLLKKTKEELLHRVKEKEEAEKKMQEERKLSEKSFKPERLKLAPNMEAPKIIERIISQTVSQGDEVKFRVRVVGKPDPTCQWFRNGVQLEKSDRVSWFWPEDHVCELVIRNVSAEDSASIMVKASNTAGETSSHAFLLVQAKQAITFTQKLEDVDSKEKDTMATFECETNEPFVKVKWLKNNLEIFSGDKYRMHSDRKVHFLSVLMIEMRDDAEYTCAVIEDEDVRTMAKLNVEGDPLEILKHLDSTEVPETYSGEFECVVSREDAEGSWFFGQKLLQPSSKYVVSSRRGRHTLSVKDVKKEDQGEYTFKVGEFQSSASLKMKLRPITLMTPLTDLTVCEGDIAQLEVKFSQENVEGRWMKNGKPIEASNRVHIVIDKQIHKLLIEDTNKDDFGMYSFVVPDHDISTSAKLIIQTIGILTPLKDITTVEGTKVVLEAKISAQDVSSVKWYHKDKLLTISERINMVAKGTKQRLVFARNYASDEGQYKLVVGRAETSCTLTVQPVRILKPMTDKECSESENVTFEVEVSHPGIDPFWTFSGQPLKGSTKHKMESKEKRHTLTVMNAMKDEEGQYTFAAGEKTCSASLTVTGGAIKKPLRDLVVADSQTAVLECQVANPSAEGKWLKDGQPVDFSDNVQSEVVGAVRRLVIVITKATDIGEYTYQVATSKTSAMLKVEAVKIKKTLKNMNVVETQEAVFSLELTHENVRGVQWIKNGVEIQPSDKYEISIEGTAHTLKIQNCNTHDESVYSFKLGKLSANARLNVETIKILKKPKDVTSLLGGTAVFEVGISEDNVPVKWMFKNMELKPSEHYMMLSEKRNHKLIIQNVDNSKEGEYTAVVGHLQCSAHLVVESLRVTRPLNNVEVPETLMASFECEVSHFNVLSTWLKNGVGIEMSEKFRMVVQGKQHQLKVMNSSKEDSGEYSFVCGSDRVSAVLTVNPILITTKLQDISAHEKDMVTFETAVNYEGIAYKWLKNGVEIKFTDRCQARCKQLTHTLSIRNVHFGDGAEYTFQAGSAVSVAKLHVEARVIEFTKHLKDLSITEKKRATFECEVSEANIQVMWMKDGLELEMSDRYKITVDGFLHRLVLPSVRLSDAGEYTAVAGSSMSKGHLMVEGRDIKISEPANRNFTVVEKQRATFEFEVNEDDVEGRWSKNGVEIQFPVEERFSYATIRKLHRLTISETYRSDAGEYTFLAGKNRSTVNLHVQLPEPPQITRHMEPLTAMSGRLVRFSVQVSGLPQPQVFWYKDSQLLSTSYKCKFLHDGDEHTLMLLEVFPEDAAIYSCSAKNDYGEATSSAPLIVQVPEVQTAPKSPPALITPLQDILVSEGRAAQLQCCVSGEDLQVSWFCNDREIRQSDIFRMSHFDETCLLEISRVLPSHEGEYSCIAQNSAGMVTCSATLNLDVPAMKKESVTQEQVQVKPAFKHRVVPLEVNAGSTARFECETEFAPNVSFKWFKDGHAIKASEKCRIISRFTASSLELLSPTQDDSGEYTCEASNQHGSDKCSASLSVTERKVPPNFTKKPSESMTDSVGRTVKIEGRVSGSQPLTITWHKDNREIFASGKYDITFKNNMAVLLVKNSSVSDSGVYLCQVSNEAGKASCQVSLSVTETAQAPKFDVPLKPLEVTLGEKLNLHCHVSGSPPLTIQWMKDRKELKSGENTIITFVDGTASLELRPMSEVDAGDYLCKATNASGSDFCKSKVTVKVSEKGGKAAPGEAALPAAPVKRLDNLFFIEEPTNMSVVEKGTATFIAKIGGDPIPSVKWMKGKWRQITPGGRISIEHKGQDAKLEIREVIKSDSGLYRCIASNKHGEIECGAEMTVTKKEEVGQIGDVRKGLKKTPSKQKSPKKEGDISIVDLLRGHDPKDYERILREHEIYDYRAILQAVEFLKREKEMEAGKVEIEHGGQVEEGDLVRLIPQLEGGVSTEPVTVVKSITDQTIPETQSATFECKIMINYPEISLTWYKGTQKLEACEKYDINSMGDNHYLKIRNCQATDQGNYRVVCGPHISNAKLTVTETKKVVEETIERTQFGVRTEDSQELPVKWVKDLEPETSCMKGQPMYLTCELNKERDVIWKRNGEVLKKKAGKVAINVIGMQHAVTIQNSTEEDAGKYTCEVESQEDVKTTTDVKIIEIIKDWLVKPLRDQHVKPKAKATFKCELFKDTPNWKWFKGENELTPSDKVEIKKDGRDMALTINSCQPDDVADYTIEVEDRRYTAKLTLGEREAEILKPLSSVEVVEKEEAKFDTEISEEDVVGEWKLRGQVLTRSPTCDIKAEGSKRFLTLKNVQLDQAGEVSYQALNAITSAMLTVKEGDAIFVVKLQDYTATEKEEVTLQCELSKDVPVIWYHDKKELIASKTVAIRSEGTSRFLVLKKVSQSNQGHYECDCGTDKTAANISVEARDVKVVRPIYGVELFDGETARFEAEISEDDVHGQWKLNGNVLGPTSDVDIIEEGGKHTLILYNCKVSMTGEVAYAAANAKCSANLRVKELPLNFLTPLSDVQVYEKDEAKFEVEVSRVPKSFRWLKGSQELQSDDKYEMLQEGKMFVLLIRLAAYDDEAKYMFEAEDKRTAGKLVIQGIRLEFAKPIKDVTVKERETAEFSLELSHDNISVVWYKNDIRLHPSKVVHMSDHGKIHTLAFKEVTIDDTSMIKVEAGDKSATAMLTVIEGDLYFTTKLQNYTAVEKDEVQLVCELSKAIADVKWFKDGKEITPSKNIAINSDGKKRILTVRKAEKANIGVYTCDCSSDKTSANLNIEERDIKVVRPLYSVEVTETESAKFETEISEEDVHGNWKLKGESLHQSADVEIKEEGTKHMLILYNVRMDMAGTVDFSAANAKSNAQLRVKARSITLSRPLKDVTVTAGETATFECELSYEGIVVEWFLGAQKMEASDRVKTRMAGKVHTLTVRDVKLVDAGEVKLTAKDFQTQAQLIVREPPVEFTKPLVDQTVEEEANATLECEVSRENAEVRWFREGQEIRKTKKYDLITDGRKRGLIIHDCSPDDAKLYTCDAKEFKTSCFLEVTPPYVEFTKPLQDVEVREKESAKFECEVSRESAKVSWFKDGSEIRKGKKYEIIAKGVQRILIIHKSLFDDEAEYECDARTSKTSGILTVIEEAARFTKNLSNVEGTETDSMKMICEVSKADAEVSWYKGDEELPEGGRYDQIVEGRKRILIIHDLKMEDSGEYNCRLSEAVRTSALLKINELAAEFIARPQNQEVVEGEKAEFACSVSKDTYEVRWFLGDKEIQAGDKYTIISEGKRRALIVKNCSLKDEGNYVAHIGSIKASAGLFVIEKLRIITPIKDTDVKEGSEIVFNCETNTEGGKAKWLKNEETIFESSKYMISQRDNVFSLRIKDAQKGDEASYTISLTNHRGEHAKCIAIAKVAEEKIKFMEPIEDIETQEKKTISFVCKVNRPDVTVRWLKVGEEVKLSKRLVYRTDGLKHTLTIKDCVMEDEGEYTAVVGDNKCSAELIISEAPTDFSTQLKDQTITEFEDAEFTCKLSKEKAAVKWYRNGREIREGPRYHMEKDGKTCRLVIKVCRPDDECEYACGLEERRSRARLFVEETPVEIVRPPQDMFEPPGSDVVFEVELNKDRVEVKWMRNNMIIVQGDKYQMISEGKIHRLQVCEIRPRDQGEYRIVAKDKDARAKLELAAIPKIKTTDQNLVTDAGKPFVMSVPYDAYPRANAEWFFQDKCLAVQNIDTSLDKTEYRLKRPCKEDQGRYKVIIKNKHGEGEAIINLEVIDVPGPIKNLRVVDTADNEVSLAWDEPESDGGSKIVSYVVERRDVKRKTWTMATDRADIPEYCVSGLQKESMYLFRVCARNRVGSGPSVATEEAVQPKNKFDVPDAPEVSIGVVNRFGATVTWEPPSFDGGSEISAYVIELRDRTSVKWEAALVCSANDRSATLNDVVEHKEYIFRVRAENKAGIGRPSAATNPVKIMDPIERPSPPLNFNFNDQIKSAVTLTWETPVSNGGSMITGYIIEKCDEGTDKWLRCNARLCPDLFYRVSGLKPGQRYLYRVFAENAAGVSNPTEQLGPLHADDPHVGPTFDLSGFRNGLEVIVPQPLTIRVPITGYPTPTPKWVFGEAELTTAAERIAMVTKPTFTELTISPSVRPDKGTYTLQLENDVSSVSGEIEVNVIACPSAPKDFKVAEVTRHHVHLMWEPPDHDGGSQVTHYQIEKREVSRKTWAKVATNVMDLEHTVTDVLEGKEYLFSVTAYNKCGPGEPAYIDDPVNVSSPATVPDPPENLKWRDKSAKSIFLSWEPPKYDGGAPIKGYVVDKCQRGTDKWEACSDPIPELKFQVTGLVEGQWYAYRVRALNKLGASRPCRATDEIQAVDARDPPEIQLDVKLLAGLTARAGSKIELPADVKGKPEPRIKWTKADLVLRADDRIAIDCQPGHSKLSISNTTRGDTATYIIEAVNLCGRATATIDVNILDKPGPPAAFDISEITNESCALAWNPPRDDGGSAITNYIVECRQTDKEEWVKLSATVKNTTFKACKLAPLKEYIFRISAENQFGIGTPEEHAPIIAKYSFDPPGPPSRVTPSDIAKDAVTLSWFEPDEDGGSPITGYWIEKFDPESDKWIRCNKLPVKDTSFRVKGLPTKKKYRFRVLAENLAGPGKPSLETDPVLIKDPIDPPWAPGKPVVREIGKTSALLAWTRPEHDGGAKIEGYIVEFQKTGSEEWIHIAEDVPQTEHQLQGLMEKQEYSFRVKAVNKAGESEPSEPSDPVVCKERLYPPSAPQWLEVTNITKINADLKWQVPSSDGGSPITNYVVEKRDVRRKAWQTVDTTVKELKYTVTPLNEGSLYVFRVAAENAVGMSEFCELEDAVLAKDTFTTPGPPYALTVVEVTKRHVELKWEPPKSNGGRPITKYVIEKKEKVGTRWLKCCKTPDRQTQFKVMDVDEGSEVQFQVRAENEAGVGDPSEPTVILTIEDPTSPPSPPLEVAVIDASREHINVTWKPPAKDGGCPVTGYHVEVAEARPELKWLRVNSRPIKELKFQIDDGIKPEKKYVIRIRAINVIGVSDPSEISDKVSTKDPDCAPTMDLEAQDVIVIEGEKLHLNIPYKAIPIPKMVWQKDSVECKAEERLSMTVEMNSAHLELLKCTRADAGSYTVTLENSLGTATGTINVKVIGIPGKCKDISSSDVTKNSCQISWGAPEDDGGTPIVSYTLERREASKKTYMPVMSGEDILTFTVKELYINCEYYFRVKAVNKVGAGDYLELQNPVITEEIKQKPDPPIQVEAHSPTSKSITVTWKAPDYDGGCPIQGYVVEKIEKDGNSYEKVTTSLVPGFSYVVTGLKEETEYQFRVRAENAAGVSEPSRSTPLMKAADPVEKPTVSLHLCVQSGVCVKKGEEIRIDAYVSGSPYPKVTWLKNDEDVTKEPSKKAIPVLIKKKTKAKVPEPEEEFVTPLHERLGLDQTKKGLSALMIRDAVRVDHGNFTIKVENTHGFATATCNVNVLDKPGPPINFSFDEIRNTSVICNWEPPEDDGGSEILNYILEKKDNKNDEIGWITVTSTLKGTSFPVTKLIEGKEYIFKVTAENKYGCGRPCFSEPLLAKNQFNPPDAPNTPRVHEVTASTAHISWHEPKDNGSPILGYWIERKEVNSKHWTRVNRALLSSLDVKVTGLMEGLTYIFRVCAENLAGPGPFSEPSDRIVAMDAILPPGPPTPWVVDTGNTTVTLAWKAPLYNGGGDILGYHVEKVLAGNKDWSRCTEFRCKELTYTVTDLTEGADYYFRVVAVNDAGPGAPGVTEPVTVKEPQEPPAVEFDDSVKNGLILKAGDLLKLPAVVTGRPQPEVKWTKDESEVDKERAVIETEGKNSVLLIKKVVRADHGRYQITGTNSSGSKIAETRVDVMDVPGPVVDLKTVLVTKKNMILTWSDPLDNGGSDIIGYEVLRKDTKMKLFRQPIETASCKCDVQGLLAGEEYDFRVIARNKFGDGVPADLGPILAEDPKGTPSAPEKLHYTDRSKTTITLAWLPPRTDGGSPIRGYYVEKMRSDSTEFDVANRKIFTECCGSIENLSEGQEYEFRVKAVNEVGDGEPSKPITAKIQDDEIAPVISVLKFFKSNAITVRKGAAIDIPAEVLGLPQPTLHWMKDGEKIEKTEDNKVMMETEEVNRTTQRTKIAISETTRQDKGNYKLLAENCHGKAHHVIRVEILDRPLPPKNIRVSEITAVSCYLTWDAPEDNGGSDITNYIVEYRDASKKKSDFDVLTINLIDRRYGVYKLDLNGVYQFRIKAENKYGVSDGCDSERVQLKDPFGLPGPPRNPKIIAATATTMNLTWDPPLDNGGSTIQGYWLEKRERGAVYWGRVNRCPVTKPAVKGLQYTVLKLIEGTEYQFRVSASNAAGVGPPSEPTECRFALDPCNPPSPPGAPQVIDKTKSSITLTWSPPDKDGGSPIKGYIIEVHEEGS</sequence>
<evidence type="ECO:0000256" key="12">
    <source>
        <dbReference type="ARBA" id="ARBA00022741"/>
    </source>
</evidence>
<feature type="domain" description="Fibronectin type-III" evidence="28">
    <location>
        <begin position="5325"/>
        <end position="5420"/>
    </location>
</feature>
<feature type="domain" description="Fibronectin type-III" evidence="28">
    <location>
        <begin position="5522"/>
        <end position="5617"/>
    </location>
</feature>
<dbReference type="FunFam" id="2.60.40.10:FF:000135">
    <property type="entry name" value="Titin a"/>
    <property type="match status" value="1"/>
</dbReference>
<gene>
    <name evidence="29" type="ORF">FQA47_016459</name>
</gene>
<dbReference type="CDD" id="cd00063">
    <property type="entry name" value="FN3"/>
    <property type="match status" value="21"/>
</dbReference>
<feature type="domain" description="Fibronectin type-III" evidence="28">
    <location>
        <begin position="5818"/>
        <end position="5911"/>
    </location>
</feature>
<feature type="domain" description="Ig-like" evidence="27">
    <location>
        <begin position="1708"/>
        <end position="1796"/>
    </location>
</feature>
<evidence type="ECO:0000256" key="5">
    <source>
        <dbReference type="ARBA" id="ARBA00012513"/>
    </source>
</evidence>
<keyword evidence="8" id="KW-0597">Phosphoprotein</keyword>
<proteinExistence type="inferred from homology"/>
<feature type="domain" description="Fibronectin type-III" evidence="28">
    <location>
        <begin position="6515"/>
        <end position="6609"/>
    </location>
</feature>
<evidence type="ECO:0000256" key="13">
    <source>
        <dbReference type="ARBA" id="ARBA00022777"/>
    </source>
</evidence>
<dbReference type="GO" id="GO:0031430">
    <property type="term" value="C:M band"/>
    <property type="evidence" value="ECO:0007669"/>
    <property type="project" value="TreeGrafter"/>
</dbReference>